<accession>A0ABV9N0W7</accession>
<evidence type="ECO:0000259" key="8">
    <source>
        <dbReference type="PROSITE" id="PS52035"/>
    </source>
</evidence>
<dbReference type="InterPro" id="IPR000834">
    <property type="entry name" value="Peptidase_M14"/>
</dbReference>
<keyword evidence="3" id="KW-0645">Protease</keyword>
<dbReference type="PROSITE" id="PS52035">
    <property type="entry name" value="PEPTIDASE_M14"/>
    <property type="match status" value="1"/>
</dbReference>
<evidence type="ECO:0000256" key="2">
    <source>
        <dbReference type="ARBA" id="ARBA00005988"/>
    </source>
</evidence>
<evidence type="ECO:0000256" key="1">
    <source>
        <dbReference type="ARBA" id="ARBA00001947"/>
    </source>
</evidence>
<proteinExistence type="inferred from homology"/>
<dbReference type="Gene3D" id="3.40.630.10">
    <property type="entry name" value="Zn peptidases"/>
    <property type="match status" value="1"/>
</dbReference>
<comment type="cofactor">
    <cofactor evidence="1">
        <name>Zn(2+)</name>
        <dbReference type="ChEBI" id="CHEBI:29105"/>
    </cofactor>
</comment>
<dbReference type="PANTHER" id="PTHR11705">
    <property type="entry name" value="PROTEASE FAMILY M14 CARBOXYPEPTIDASE A,B"/>
    <property type="match status" value="1"/>
</dbReference>
<evidence type="ECO:0000256" key="5">
    <source>
        <dbReference type="ARBA" id="ARBA00022833"/>
    </source>
</evidence>
<organism evidence="9 10">
    <name type="scientific">Geojedonia litorea</name>
    <dbReference type="NCBI Taxonomy" id="1268269"/>
    <lineage>
        <taxon>Bacteria</taxon>
        <taxon>Pseudomonadati</taxon>
        <taxon>Bacteroidota</taxon>
        <taxon>Flavobacteriia</taxon>
        <taxon>Flavobacteriales</taxon>
        <taxon>Flavobacteriaceae</taxon>
        <taxon>Geojedonia</taxon>
    </lineage>
</organism>
<evidence type="ECO:0000256" key="6">
    <source>
        <dbReference type="ARBA" id="ARBA00023049"/>
    </source>
</evidence>
<dbReference type="EMBL" id="JBHSGP010000012">
    <property type="protein sequence ID" value="MFC4721942.1"/>
    <property type="molecule type" value="Genomic_DNA"/>
</dbReference>
<dbReference type="RefSeq" id="WP_387962038.1">
    <property type="nucleotide sequence ID" value="NZ_JBHSGP010000012.1"/>
</dbReference>
<dbReference type="EC" id="3.4.17.-" evidence="9"/>
<keyword evidence="9" id="KW-0121">Carboxypeptidase</keyword>
<dbReference type="Pfam" id="PF00246">
    <property type="entry name" value="Peptidase_M14"/>
    <property type="match status" value="1"/>
</dbReference>
<dbReference type="CDD" id="cd06239">
    <property type="entry name" value="M14-like"/>
    <property type="match status" value="1"/>
</dbReference>
<dbReference type="SUPFAM" id="SSF53187">
    <property type="entry name" value="Zn-dependent exopeptidases"/>
    <property type="match status" value="1"/>
</dbReference>
<feature type="domain" description="Peptidase M14" evidence="8">
    <location>
        <begin position="14"/>
        <end position="306"/>
    </location>
</feature>
<dbReference type="GO" id="GO:0004180">
    <property type="term" value="F:carboxypeptidase activity"/>
    <property type="evidence" value="ECO:0007669"/>
    <property type="project" value="UniProtKB-KW"/>
</dbReference>
<keyword evidence="4 9" id="KW-0378">Hydrolase</keyword>
<comment type="similarity">
    <text evidence="2 7">Belongs to the peptidase M14 family.</text>
</comment>
<keyword evidence="10" id="KW-1185">Reference proteome</keyword>
<reference evidence="10" key="1">
    <citation type="journal article" date="2019" name="Int. J. Syst. Evol. Microbiol.">
        <title>The Global Catalogue of Microorganisms (GCM) 10K type strain sequencing project: providing services to taxonomists for standard genome sequencing and annotation.</title>
        <authorList>
            <consortium name="The Broad Institute Genomics Platform"/>
            <consortium name="The Broad Institute Genome Sequencing Center for Infectious Disease"/>
            <person name="Wu L."/>
            <person name="Ma J."/>
        </authorList>
    </citation>
    <scope>NUCLEOTIDE SEQUENCE [LARGE SCALE GENOMIC DNA]</scope>
    <source>
        <strain evidence="10">CCUG 63682</strain>
    </source>
</reference>
<evidence type="ECO:0000256" key="3">
    <source>
        <dbReference type="ARBA" id="ARBA00022670"/>
    </source>
</evidence>
<protein>
    <submittedName>
        <fullName evidence="9">M14 metallopeptidase family protein</fullName>
        <ecNumber evidence="9">3.4.17.-</ecNumber>
    </submittedName>
</protein>
<evidence type="ECO:0000313" key="10">
    <source>
        <dbReference type="Proteomes" id="UP001595953"/>
    </source>
</evidence>
<comment type="caution">
    <text evidence="9">The sequence shown here is derived from an EMBL/GenBank/DDBJ whole genome shotgun (WGS) entry which is preliminary data.</text>
</comment>
<evidence type="ECO:0000256" key="7">
    <source>
        <dbReference type="PROSITE-ProRule" id="PRU01379"/>
    </source>
</evidence>
<sequence length="384" mass="43648">MTISLLNQWFNTYKESSLSHRYITHDHINPLLKKHNSAFEIKSIGESVLGESIEVILLGTGQTKIFMWSQMHGNESTTTKALFDLLNVLKHCDDHHIKCILKSCTLAIIPMLNPDGAKAYTRVNANEIDLNRDAQDQSQPESRVLMNFYQSFKPDFCFNLHGQRTIFSAGKTNKSATVSFLAPAQDECCTVTENRKKAMEIIAQMNSVLQEEIPNQVGVYDDSFNINCVGDTFQSDNVPTILFEAGHYAKDYPREVTRRFIFKSLLVGIHYIATVEVKGGGFQEYFKIPQNEKLFFDIIIRNAQTLYGNLDIAILFQEKLIENCIQFVPIVEKIEDLNGFYGHKEINAKENKVLKANSEPLKVGDEIDFVSINSENFSLILKNI</sequence>
<keyword evidence="5" id="KW-0862">Zinc</keyword>
<evidence type="ECO:0000256" key="4">
    <source>
        <dbReference type="ARBA" id="ARBA00022801"/>
    </source>
</evidence>
<dbReference type="Proteomes" id="UP001595953">
    <property type="component" value="Unassembled WGS sequence"/>
</dbReference>
<feature type="active site" description="Proton donor/acceptor" evidence="7">
    <location>
        <position position="276"/>
    </location>
</feature>
<gene>
    <name evidence="9" type="ORF">ACFO5O_06400</name>
</gene>
<dbReference type="PANTHER" id="PTHR11705:SF143">
    <property type="entry name" value="SLL0236 PROTEIN"/>
    <property type="match status" value="1"/>
</dbReference>
<name>A0ABV9N0W7_9FLAO</name>
<evidence type="ECO:0000313" key="9">
    <source>
        <dbReference type="EMBL" id="MFC4721942.1"/>
    </source>
</evidence>
<keyword evidence="6" id="KW-0482">Metalloprotease</keyword>